<dbReference type="AlphaFoldDB" id="A0A9P6MH56"/>
<feature type="compositionally biased region" description="Basic residues" evidence="1">
    <location>
        <begin position="140"/>
        <end position="149"/>
    </location>
</feature>
<name>A0A9P6MH56_9FUNG</name>
<comment type="caution">
    <text evidence="2">The sequence shown here is derived from an EMBL/GenBank/DDBJ whole genome shotgun (WGS) entry which is preliminary data.</text>
</comment>
<evidence type="ECO:0000313" key="2">
    <source>
        <dbReference type="EMBL" id="KAF9999896.1"/>
    </source>
</evidence>
<protein>
    <submittedName>
        <fullName evidence="2">Uncharacterized protein</fullName>
    </submittedName>
</protein>
<proteinExistence type="predicted"/>
<evidence type="ECO:0000256" key="1">
    <source>
        <dbReference type="SAM" id="MobiDB-lite"/>
    </source>
</evidence>
<reference evidence="2" key="1">
    <citation type="journal article" date="2020" name="Fungal Divers.">
        <title>Resolving the Mortierellaceae phylogeny through synthesis of multi-gene phylogenetics and phylogenomics.</title>
        <authorList>
            <person name="Vandepol N."/>
            <person name="Liber J."/>
            <person name="Desiro A."/>
            <person name="Na H."/>
            <person name="Kennedy M."/>
            <person name="Barry K."/>
            <person name="Grigoriev I.V."/>
            <person name="Miller A.N."/>
            <person name="O'Donnell K."/>
            <person name="Stajich J.E."/>
            <person name="Bonito G."/>
        </authorList>
    </citation>
    <scope>NUCLEOTIDE SEQUENCE</scope>
    <source>
        <strain evidence="2">MES-2147</strain>
    </source>
</reference>
<dbReference type="Proteomes" id="UP000749646">
    <property type="component" value="Unassembled WGS sequence"/>
</dbReference>
<evidence type="ECO:0000313" key="3">
    <source>
        <dbReference type="Proteomes" id="UP000749646"/>
    </source>
</evidence>
<gene>
    <name evidence="2" type="ORF">BGZ65_004805</name>
</gene>
<feature type="region of interest" description="Disordered" evidence="1">
    <location>
        <begin position="125"/>
        <end position="149"/>
    </location>
</feature>
<organism evidence="2 3">
    <name type="scientific">Modicella reniformis</name>
    <dbReference type="NCBI Taxonomy" id="1440133"/>
    <lineage>
        <taxon>Eukaryota</taxon>
        <taxon>Fungi</taxon>
        <taxon>Fungi incertae sedis</taxon>
        <taxon>Mucoromycota</taxon>
        <taxon>Mortierellomycotina</taxon>
        <taxon>Mortierellomycetes</taxon>
        <taxon>Mortierellales</taxon>
        <taxon>Mortierellaceae</taxon>
        <taxon>Modicella</taxon>
    </lineage>
</organism>
<dbReference type="EMBL" id="JAAAHW010000687">
    <property type="protein sequence ID" value="KAF9999896.1"/>
    <property type="molecule type" value="Genomic_DNA"/>
</dbReference>
<accession>A0A9P6MH56</accession>
<sequence>MDDASSKDGAEPSPEVTMMVCINANALLGTVAMICCIDKVSEGIVLGGPAHQDLIVLPTTKEGFVEFLSGSSPHLLWEYVHQLLNYRDQIKAMLRRKRANEVINPEHLSESERFDVDEVDAGYITPPRSLRPSDLTFLTPKKKKSRTTS</sequence>
<keyword evidence="3" id="KW-1185">Reference proteome</keyword>